<gene>
    <name evidence="1" type="ORF">K461DRAFT_281571</name>
</gene>
<name>A0A9P4MDI2_9PEZI</name>
<reference evidence="1" key="1">
    <citation type="journal article" date="2020" name="Stud. Mycol.">
        <title>101 Dothideomycetes genomes: a test case for predicting lifestyles and emergence of pathogens.</title>
        <authorList>
            <person name="Haridas S."/>
            <person name="Albert R."/>
            <person name="Binder M."/>
            <person name="Bloem J."/>
            <person name="Labutti K."/>
            <person name="Salamov A."/>
            <person name="Andreopoulos B."/>
            <person name="Baker S."/>
            <person name="Barry K."/>
            <person name="Bills G."/>
            <person name="Bluhm B."/>
            <person name="Cannon C."/>
            <person name="Castanera R."/>
            <person name="Culley D."/>
            <person name="Daum C."/>
            <person name="Ezra D."/>
            <person name="Gonzalez J."/>
            <person name="Henrissat B."/>
            <person name="Kuo A."/>
            <person name="Liang C."/>
            <person name="Lipzen A."/>
            <person name="Lutzoni F."/>
            <person name="Magnuson J."/>
            <person name="Mondo S."/>
            <person name="Nolan M."/>
            <person name="Ohm R."/>
            <person name="Pangilinan J."/>
            <person name="Park H.-J."/>
            <person name="Ramirez L."/>
            <person name="Alfaro M."/>
            <person name="Sun H."/>
            <person name="Tritt A."/>
            <person name="Yoshinaga Y."/>
            <person name="Zwiers L.-H."/>
            <person name="Turgeon B."/>
            <person name="Goodwin S."/>
            <person name="Spatafora J."/>
            <person name="Crous P."/>
            <person name="Grigoriev I."/>
        </authorList>
    </citation>
    <scope>NUCLEOTIDE SEQUENCE</scope>
    <source>
        <strain evidence="1">CBS 260.36</strain>
    </source>
</reference>
<dbReference type="AlphaFoldDB" id="A0A9P4MDI2"/>
<proteinExistence type="predicted"/>
<accession>A0A9P4MDI2</accession>
<keyword evidence="2" id="KW-1185">Reference proteome</keyword>
<dbReference type="EMBL" id="ML996091">
    <property type="protein sequence ID" value="KAF2149218.1"/>
    <property type="molecule type" value="Genomic_DNA"/>
</dbReference>
<evidence type="ECO:0000313" key="1">
    <source>
        <dbReference type="EMBL" id="KAF2149218.1"/>
    </source>
</evidence>
<organism evidence="1 2">
    <name type="scientific">Myriangium duriaei CBS 260.36</name>
    <dbReference type="NCBI Taxonomy" id="1168546"/>
    <lineage>
        <taxon>Eukaryota</taxon>
        <taxon>Fungi</taxon>
        <taxon>Dikarya</taxon>
        <taxon>Ascomycota</taxon>
        <taxon>Pezizomycotina</taxon>
        <taxon>Dothideomycetes</taxon>
        <taxon>Dothideomycetidae</taxon>
        <taxon>Myriangiales</taxon>
        <taxon>Myriangiaceae</taxon>
        <taxon>Myriangium</taxon>
    </lineage>
</organism>
<dbReference type="Proteomes" id="UP000799439">
    <property type="component" value="Unassembled WGS sequence"/>
</dbReference>
<comment type="caution">
    <text evidence="1">The sequence shown here is derived from an EMBL/GenBank/DDBJ whole genome shotgun (WGS) entry which is preliminary data.</text>
</comment>
<evidence type="ECO:0000313" key="2">
    <source>
        <dbReference type="Proteomes" id="UP000799439"/>
    </source>
</evidence>
<sequence length="299" mass="33329">MTTMGTPLCWINVFHALPGKFGINDVPTSPPSTPDPPVGGRDYFTSTTFDSAVRVVDYQDNLTSMPRSPHPIVPPSTIGVSIIERYIPPTNSNEFAEMFNVNGRSLLVDRLVELSMDSGSLLFIYPTKTGAETFTRQYLGPILDPLLRSMRTIHHLPVDLAASLGKMSAVASMMEFEDILAKLERLCEKLGNRDSQIRRYSPGTSRFVIDLAQRQTVMLERSVWAERWWTKQEKTRIKDTVTKYFRIGHRVSDQSDITPTSMIHAVLDGVTSKPYPPGGAPTDGVEVGVFVIRRVAAEN</sequence>
<dbReference type="OrthoDB" id="5407894at2759"/>
<protein>
    <submittedName>
        <fullName evidence="1">Uncharacterized protein</fullName>
    </submittedName>
</protein>